<dbReference type="AlphaFoldDB" id="A0A0B4CR12"/>
<sequence length="144" mass="15863">MPTVIVEKVICYVVQDDVILVFRHLDHPLTVTGVQVPSGTVEPDEDAVSAAVREVMEETGIPARVVGQLGRGEYDMRPYRDEIARRTFVQLAPVVAQNVATRWTARETDPADGSALESWECWWMPIKQAHVLAGGQGALLGLIQ</sequence>
<accession>A0A0B4CR12</accession>
<comment type="caution">
    <text evidence="3">The sequence shown here is derived from an EMBL/GenBank/DDBJ whole genome shotgun (WGS) entry which is preliminary data.</text>
</comment>
<dbReference type="GO" id="GO:0016787">
    <property type="term" value="F:hydrolase activity"/>
    <property type="evidence" value="ECO:0007669"/>
    <property type="project" value="UniProtKB-KW"/>
</dbReference>
<proteinExistence type="predicted"/>
<evidence type="ECO:0000259" key="2">
    <source>
        <dbReference type="PROSITE" id="PS51462"/>
    </source>
</evidence>
<dbReference type="Proteomes" id="UP000031202">
    <property type="component" value="Unassembled WGS sequence"/>
</dbReference>
<dbReference type="EMBL" id="JWSZ01000015">
    <property type="protein sequence ID" value="KIC56796.1"/>
    <property type="molecule type" value="Genomic_DNA"/>
</dbReference>
<evidence type="ECO:0000313" key="4">
    <source>
        <dbReference type="Proteomes" id="UP000031202"/>
    </source>
</evidence>
<dbReference type="PANTHER" id="PTHR43222">
    <property type="entry name" value="NUDIX HYDROLASE 23"/>
    <property type="match status" value="1"/>
</dbReference>
<gene>
    <name evidence="3" type="ORF">RM52_12085</name>
</gene>
<dbReference type="PROSITE" id="PS51462">
    <property type="entry name" value="NUDIX"/>
    <property type="match status" value="1"/>
</dbReference>
<name>A0A0B4CR12_9MICO</name>
<dbReference type="SUPFAM" id="SSF55811">
    <property type="entry name" value="Nudix"/>
    <property type="match status" value="1"/>
</dbReference>
<dbReference type="Pfam" id="PF00293">
    <property type="entry name" value="NUDIX"/>
    <property type="match status" value="1"/>
</dbReference>
<dbReference type="PROSITE" id="PS00893">
    <property type="entry name" value="NUDIX_BOX"/>
    <property type="match status" value="1"/>
</dbReference>
<evidence type="ECO:0000256" key="1">
    <source>
        <dbReference type="ARBA" id="ARBA00022801"/>
    </source>
</evidence>
<dbReference type="InterPro" id="IPR015797">
    <property type="entry name" value="NUDIX_hydrolase-like_dom_sf"/>
</dbReference>
<feature type="domain" description="Nudix hydrolase" evidence="2">
    <location>
        <begin position="4"/>
        <end position="144"/>
    </location>
</feature>
<evidence type="ECO:0000313" key="3">
    <source>
        <dbReference type="EMBL" id="KIC56796.1"/>
    </source>
</evidence>
<organism evidence="3 4">
    <name type="scientific">Microbacterium hominis</name>
    <dbReference type="NCBI Taxonomy" id="162426"/>
    <lineage>
        <taxon>Bacteria</taxon>
        <taxon>Bacillati</taxon>
        <taxon>Actinomycetota</taxon>
        <taxon>Actinomycetes</taxon>
        <taxon>Micrococcales</taxon>
        <taxon>Microbacteriaceae</taxon>
        <taxon>Microbacterium</taxon>
    </lineage>
</organism>
<dbReference type="InterPro" id="IPR000086">
    <property type="entry name" value="NUDIX_hydrolase_dom"/>
</dbReference>
<dbReference type="InterPro" id="IPR020084">
    <property type="entry name" value="NUDIX_hydrolase_CS"/>
</dbReference>
<dbReference type="PANTHER" id="PTHR43222:SF9">
    <property type="entry name" value="8-OXO-(D)GTP PHOSPHATASE"/>
    <property type="match status" value="1"/>
</dbReference>
<reference evidence="3 4" key="1">
    <citation type="submission" date="2014-12" db="EMBL/GenBank/DDBJ databases">
        <title>Genome sequencing of Microbacterium hominis TPW29.</title>
        <authorList>
            <person name="Tan P.W."/>
            <person name="Chan K.-G."/>
        </authorList>
    </citation>
    <scope>NUCLEOTIDE SEQUENCE [LARGE SCALE GENOMIC DNA]</scope>
    <source>
        <strain evidence="3 4">TPW29</strain>
    </source>
</reference>
<dbReference type="Gene3D" id="3.90.79.10">
    <property type="entry name" value="Nucleoside Triphosphate Pyrophosphohydrolase"/>
    <property type="match status" value="1"/>
</dbReference>
<keyword evidence="1" id="KW-0378">Hydrolase</keyword>
<protein>
    <recommendedName>
        <fullName evidence="2">Nudix hydrolase domain-containing protein</fullName>
    </recommendedName>
</protein>